<dbReference type="SUPFAM" id="SSF88723">
    <property type="entry name" value="PIN domain-like"/>
    <property type="match status" value="1"/>
</dbReference>
<evidence type="ECO:0000313" key="3">
    <source>
        <dbReference type="Proteomes" id="UP001576784"/>
    </source>
</evidence>
<dbReference type="NCBIfam" id="TIGR00305">
    <property type="entry name" value="putative toxin-antitoxin system toxin component, PIN family"/>
    <property type="match status" value="1"/>
</dbReference>
<dbReference type="Pfam" id="PF13470">
    <property type="entry name" value="PIN_3"/>
    <property type="match status" value="1"/>
</dbReference>
<feature type="domain" description="PIN" evidence="1">
    <location>
        <begin position="1"/>
        <end position="113"/>
    </location>
</feature>
<dbReference type="Gene3D" id="3.40.50.1010">
    <property type="entry name" value="5'-nuclease"/>
    <property type="match status" value="1"/>
</dbReference>
<dbReference type="PANTHER" id="PTHR34610:SF3">
    <property type="entry name" value="SSL7007 PROTEIN"/>
    <property type="match status" value="1"/>
</dbReference>
<evidence type="ECO:0000259" key="1">
    <source>
        <dbReference type="SMART" id="SM00670"/>
    </source>
</evidence>
<dbReference type="SMART" id="SM00670">
    <property type="entry name" value="PINc"/>
    <property type="match status" value="1"/>
</dbReference>
<reference evidence="2 3" key="1">
    <citation type="submission" date="2024-09" db="EMBL/GenBank/DDBJ databases">
        <title>Floridaenema gen nov. (Aerosakkonemataceae, Aerosakkonematales ord. nov., Cyanobacteria) from benthic tropical and subtropical fresh waters, with the description of four new species.</title>
        <authorList>
            <person name="Moretto J.A."/>
            <person name="Berthold D.E."/>
            <person name="Lefler F.W."/>
            <person name="Huang I.-S."/>
            <person name="Laughinghouse H. IV."/>
        </authorList>
    </citation>
    <scope>NUCLEOTIDE SEQUENCE [LARGE SCALE GENOMIC DNA]</scope>
    <source>
        <strain evidence="2 3">BLCC-F50</strain>
    </source>
</reference>
<proteinExistence type="predicted"/>
<organism evidence="2 3">
    <name type="scientific">Floridaenema flaviceps BLCC-F50</name>
    <dbReference type="NCBI Taxonomy" id="3153642"/>
    <lineage>
        <taxon>Bacteria</taxon>
        <taxon>Bacillati</taxon>
        <taxon>Cyanobacteriota</taxon>
        <taxon>Cyanophyceae</taxon>
        <taxon>Oscillatoriophycideae</taxon>
        <taxon>Aerosakkonematales</taxon>
        <taxon>Aerosakkonemataceae</taxon>
        <taxon>Floridanema</taxon>
        <taxon>Floridanema flaviceps</taxon>
    </lineage>
</organism>
<dbReference type="RefSeq" id="WP_413266138.1">
    <property type="nucleotide sequence ID" value="NZ_JBHFNR010000203.1"/>
</dbReference>
<dbReference type="EMBL" id="JBHFNR010000203">
    <property type="protein sequence ID" value="MFB2896511.1"/>
    <property type="molecule type" value="Genomic_DNA"/>
</dbReference>
<dbReference type="InterPro" id="IPR002716">
    <property type="entry name" value="PIN_dom"/>
</dbReference>
<dbReference type="InterPro" id="IPR002850">
    <property type="entry name" value="PIN_toxin-like"/>
</dbReference>
<keyword evidence="3" id="KW-1185">Reference proteome</keyword>
<accession>A0ABV4XXX3</accession>
<dbReference type="PANTHER" id="PTHR34610">
    <property type="entry name" value="SSL7007 PROTEIN"/>
    <property type="match status" value="1"/>
</dbReference>
<dbReference type="Proteomes" id="UP001576784">
    <property type="component" value="Unassembled WGS sequence"/>
</dbReference>
<protein>
    <submittedName>
        <fullName evidence="2">Toxin-antitoxin system toxin component, PIN family</fullName>
    </submittedName>
</protein>
<dbReference type="InterPro" id="IPR029060">
    <property type="entry name" value="PIN-like_dom_sf"/>
</dbReference>
<gene>
    <name evidence="2" type="ORF">ACE1CI_26665</name>
</gene>
<name>A0ABV4XXX3_9CYAN</name>
<evidence type="ECO:0000313" key="2">
    <source>
        <dbReference type="EMBL" id="MFB2896511.1"/>
    </source>
</evidence>
<sequence>MRVVIDTNVLVSAAVVGRDPEAIILYVVSNPEIEWIVSTEILAEYQEVLNRPRLKLSEQLKQSWFDVLNAATTTVDVAVEVDFPRDRKDAKFLACAVAANATFLISGDRDLTEVQSWGNTTIISVSLFKRLIDNLI</sequence>
<comment type="caution">
    <text evidence="2">The sequence shown here is derived from an EMBL/GenBank/DDBJ whole genome shotgun (WGS) entry which is preliminary data.</text>
</comment>